<evidence type="ECO:0000313" key="8">
    <source>
        <dbReference type="EMBL" id="HJG79062.1"/>
    </source>
</evidence>
<evidence type="ECO:0000256" key="1">
    <source>
        <dbReference type="ARBA" id="ARBA00004651"/>
    </source>
</evidence>
<feature type="transmembrane region" description="Helical" evidence="6">
    <location>
        <begin position="128"/>
        <end position="147"/>
    </location>
</feature>
<dbReference type="AlphaFoldDB" id="A0A921SMP6"/>
<evidence type="ECO:0000256" key="6">
    <source>
        <dbReference type="SAM" id="Phobius"/>
    </source>
</evidence>
<sequence length="318" mass="35843">MNTSSKNKKKGGFDLQPFVKPALIAGGAIVVLAILVGIAMWLRTIPSVEAFIEKYPGQDPRNEVESGFPAWMGWQHFLNAFFMLLIIRTGILVRITQRPEGHWTRNNKGLIKTKGQPKKITMNLWTHYMVDALWVLNGLIFYILLFATDQWKRIVPLSWDIFPHAISTALQYASLNWPAEMGWTNYNALQLIAYFTVVFIAAPISIITGLRMSNAWPEDNKTLNKIYPAPVARAIHFPTMVFFLIFIAIHIFLVFVGAVVGGHGIFGNLQHMYAASDDAPWLAFIMFALSIVAMVAAWFLARPVFLTPIANMFGKVSR</sequence>
<keyword evidence="4 6" id="KW-1133">Transmembrane helix</keyword>
<keyword evidence="3 6" id="KW-0812">Transmembrane</keyword>
<evidence type="ECO:0000256" key="5">
    <source>
        <dbReference type="ARBA" id="ARBA00023136"/>
    </source>
</evidence>
<feature type="domain" description="Cytochrome b561 bacterial/Ni-hydrogenase" evidence="7">
    <location>
        <begin position="68"/>
        <end position="260"/>
    </location>
</feature>
<organism evidence="8 9">
    <name type="scientific">Brevibacterium senegalense</name>
    <dbReference type="NCBI Taxonomy" id="1033736"/>
    <lineage>
        <taxon>Bacteria</taxon>
        <taxon>Bacillati</taxon>
        <taxon>Actinomycetota</taxon>
        <taxon>Actinomycetes</taxon>
        <taxon>Micrococcales</taxon>
        <taxon>Brevibacteriaceae</taxon>
        <taxon>Brevibacterium</taxon>
    </lineage>
</organism>
<name>A0A921SMP6_9MICO</name>
<keyword evidence="2" id="KW-1003">Cell membrane</keyword>
<proteinExistence type="predicted"/>
<reference evidence="8" key="1">
    <citation type="journal article" date="2021" name="PeerJ">
        <title>Extensive microbial diversity within the chicken gut microbiome revealed by metagenomics and culture.</title>
        <authorList>
            <person name="Gilroy R."/>
            <person name="Ravi A."/>
            <person name="Getino M."/>
            <person name="Pursley I."/>
            <person name="Horton D.L."/>
            <person name="Alikhan N.F."/>
            <person name="Baker D."/>
            <person name="Gharbi K."/>
            <person name="Hall N."/>
            <person name="Watson M."/>
            <person name="Adriaenssens E.M."/>
            <person name="Foster-Nyarko E."/>
            <person name="Jarju S."/>
            <person name="Secka A."/>
            <person name="Antonio M."/>
            <person name="Oren A."/>
            <person name="Chaudhuri R.R."/>
            <person name="La Ragione R."/>
            <person name="Hildebrand F."/>
            <person name="Pallen M.J."/>
        </authorList>
    </citation>
    <scope>NUCLEOTIDE SEQUENCE</scope>
    <source>
        <strain evidence="8">ChiGjej5B5-7349</strain>
    </source>
</reference>
<feature type="transmembrane region" description="Helical" evidence="6">
    <location>
        <begin position="234"/>
        <end position="261"/>
    </location>
</feature>
<comment type="caution">
    <text evidence="8">The sequence shown here is derived from an EMBL/GenBank/DDBJ whole genome shotgun (WGS) entry which is preliminary data.</text>
</comment>
<feature type="transmembrane region" description="Helical" evidence="6">
    <location>
        <begin position="191"/>
        <end position="213"/>
    </location>
</feature>
<dbReference type="PANTHER" id="PTHR30485:SF0">
    <property type="entry name" value="NI_FE-HYDROGENASE 1 B-TYPE CYTOCHROME SUBUNIT-RELATED"/>
    <property type="match status" value="1"/>
</dbReference>
<keyword evidence="5 6" id="KW-0472">Membrane</keyword>
<dbReference type="Gene3D" id="1.20.950.20">
    <property type="entry name" value="Transmembrane di-heme cytochromes, Chain C"/>
    <property type="match status" value="1"/>
</dbReference>
<reference evidence="8" key="2">
    <citation type="submission" date="2021-09" db="EMBL/GenBank/DDBJ databases">
        <authorList>
            <person name="Gilroy R."/>
        </authorList>
    </citation>
    <scope>NUCLEOTIDE SEQUENCE</scope>
    <source>
        <strain evidence="8">ChiGjej5B5-7349</strain>
    </source>
</reference>
<dbReference type="GO" id="GO:0005886">
    <property type="term" value="C:plasma membrane"/>
    <property type="evidence" value="ECO:0007669"/>
    <property type="project" value="UniProtKB-SubCell"/>
</dbReference>
<dbReference type="InterPro" id="IPR016174">
    <property type="entry name" value="Di-haem_cyt_TM"/>
</dbReference>
<dbReference type="Proteomes" id="UP000784435">
    <property type="component" value="Unassembled WGS sequence"/>
</dbReference>
<comment type="subcellular location">
    <subcellularLocation>
        <location evidence="1">Cell membrane</location>
        <topology evidence="1">Multi-pass membrane protein</topology>
    </subcellularLocation>
</comment>
<evidence type="ECO:0000313" key="9">
    <source>
        <dbReference type="Proteomes" id="UP000784435"/>
    </source>
</evidence>
<dbReference type="Pfam" id="PF01292">
    <property type="entry name" value="Ni_hydr_CYTB"/>
    <property type="match status" value="1"/>
</dbReference>
<evidence type="ECO:0000259" key="7">
    <source>
        <dbReference type="Pfam" id="PF01292"/>
    </source>
</evidence>
<dbReference type="EMBL" id="DYUK01000031">
    <property type="protein sequence ID" value="HJG79062.1"/>
    <property type="molecule type" value="Genomic_DNA"/>
</dbReference>
<evidence type="ECO:0000256" key="2">
    <source>
        <dbReference type="ARBA" id="ARBA00022475"/>
    </source>
</evidence>
<dbReference type="InterPro" id="IPR011577">
    <property type="entry name" value="Cyt_b561_bac/Ni-Hgenase"/>
</dbReference>
<dbReference type="GO" id="GO:0020037">
    <property type="term" value="F:heme binding"/>
    <property type="evidence" value="ECO:0007669"/>
    <property type="project" value="TreeGrafter"/>
</dbReference>
<feature type="transmembrane region" description="Helical" evidence="6">
    <location>
        <begin position="77"/>
        <end position="95"/>
    </location>
</feature>
<feature type="transmembrane region" description="Helical" evidence="6">
    <location>
        <begin position="21"/>
        <end position="42"/>
    </location>
</feature>
<evidence type="ECO:0000256" key="4">
    <source>
        <dbReference type="ARBA" id="ARBA00022989"/>
    </source>
</evidence>
<dbReference type="PANTHER" id="PTHR30485">
    <property type="entry name" value="NI/FE-HYDROGENASE 1 B-TYPE CYTOCHROME SUBUNIT"/>
    <property type="match status" value="1"/>
</dbReference>
<evidence type="ECO:0000256" key="3">
    <source>
        <dbReference type="ARBA" id="ARBA00022692"/>
    </source>
</evidence>
<accession>A0A921SMP6</accession>
<gene>
    <name evidence="8" type="ORF">K8V08_01465</name>
</gene>
<dbReference type="GO" id="GO:0009055">
    <property type="term" value="F:electron transfer activity"/>
    <property type="evidence" value="ECO:0007669"/>
    <property type="project" value="InterPro"/>
</dbReference>
<dbReference type="InterPro" id="IPR051542">
    <property type="entry name" value="Hydrogenase_cytochrome"/>
</dbReference>
<protein>
    <submittedName>
        <fullName evidence="8">Cytochrome b/b6 domain-containing protein</fullName>
    </submittedName>
</protein>
<feature type="transmembrane region" description="Helical" evidence="6">
    <location>
        <begin position="281"/>
        <end position="301"/>
    </location>
</feature>
<dbReference type="GO" id="GO:0022904">
    <property type="term" value="P:respiratory electron transport chain"/>
    <property type="evidence" value="ECO:0007669"/>
    <property type="project" value="InterPro"/>
</dbReference>
<dbReference type="SUPFAM" id="SSF81342">
    <property type="entry name" value="Transmembrane di-heme cytochromes"/>
    <property type="match status" value="1"/>
</dbReference>